<protein>
    <submittedName>
        <fullName evidence="13">Uncharacterized protein</fullName>
    </submittedName>
</protein>
<feature type="non-terminal residue" evidence="13">
    <location>
        <position position="362"/>
    </location>
</feature>
<evidence type="ECO:0000256" key="9">
    <source>
        <dbReference type="SAM" id="MobiDB-lite"/>
    </source>
</evidence>
<dbReference type="PANTHER" id="PTHR48007:SF34">
    <property type="entry name" value="PROTEIN STRUBBELIG-RECEPTOR FAMILY 8 ISOFORM X1"/>
    <property type="match status" value="1"/>
</dbReference>
<dbReference type="EMBL" id="PGOL01001510">
    <property type="protein sequence ID" value="PKI57378.1"/>
    <property type="molecule type" value="Genomic_DNA"/>
</dbReference>
<feature type="domain" description="Plant cysteine-rich protein" evidence="12">
    <location>
        <begin position="270"/>
        <end position="343"/>
    </location>
</feature>
<dbReference type="Gene3D" id="3.80.10.10">
    <property type="entry name" value="Ribonuclease Inhibitor"/>
    <property type="match status" value="1"/>
</dbReference>
<dbReference type="InterPro" id="IPR001611">
    <property type="entry name" value="Leu-rich_rpt"/>
</dbReference>
<evidence type="ECO:0000256" key="6">
    <source>
        <dbReference type="ARBA" id="ARBA00022989"/>
    </source>
</evidence>
<dbReference type="AlphaFoldDB" id="A0A2I0JM79"/>
<dbReference type="InterPro" id="IPR046959">
    <property type="entry name" value="PRK1-6/SRF4-like"/>
</dbReference>
<dbReference type="Pfam" id="PF00560">
    <property type="entry name" value="LRR_1"/>
    <property type="match status" value="2"/>
</dbReference>
<dbReference type="SMART" id="SM00369">
    <property type="entry name" value="LRR_TYP"/>
    <property type="match status" value="4"/>
</dbReference>
<keyword evidence="3 10" id="KW-0812">Transmembrane</keyword>
<feature type="compositionally biased region" description="Pro residues" evidence="9">
    <location>
        <begin position="269"/>
        <end position="282"/>
    </location>
</feature>
<evidence type="ECO:0000256" key="7">
    <source>
        <dbReference type="ARBA" id="ARBA00023136"/>
    </source>
</evidence>
<evidence type="ECO:0000259" key="12">
    <source>
        <dbReference type="Pfam" id="PF22812"/>
    </source>
</evidence>
<evidence type="ECO:0000256" key="1">
    <source>
        <dbReference type="ARBA" id="ARBA00004370"/>
    </source>
</evidence>
<name>A0A2I0JM79_PUNGR</name>
<keyword evidence="8" id="KW-0675">Receptor</keyword>
<keyword evidence="6 10" id="KW-1133">Transmembrane helix</keyword>
<organism evidence="13 14">
    <name type="scientific">Punica granatum</name>
    <name type="common">Pomegranate</name>
    <dbReference type="NCBI Taxonomy" id="22663"/>
    <lineage>
        <taxon>Eukaryota</taxon>
        <taxon>Viridiplantae</taxon>
        <taxon>Streptophyta</taxon>
        <taxon>Embryophyta</taxon>
        <taxon>Tracheophyta</taxon>
        <taxon>Spermatophyta</taxon>
        <taxon>Magnoliopsida</taxon>
        <taxon>eudicotyledons</taxon>
        <taxon>Gunneridae</taxon>
        <taxon>Pentapetalae</taxon>
        <taxon>rosids</taxon>
        <taxon>malvids</taxon>
        <taxon>Myrtales</taxon>
        <taxon>Lythraceae</taxon>
        <taxon>Punica</taxon>
    </lineage>
</organism>
<accession>A0A2I0JM79</accession>
<dbReference type="InterPro" id="IPR032675">
    <property type="entry name" value="LRR_dom_sf"/>
</dbReference>
<dbReference type="InterPro" id="IPR013210">
    <property type="entry name" value="LRR_N_plant-typ"/>
</dbReference>
<comment type="subcellular location">
    <subcellularLocation>
        <location evidence="1">Membrane</location>
    </subcellularLocation>
</comment>
<reference evidence="13 14" key="1">
    <citation type="submission" date="2017-11" db="EMBL/GenBank/DDBJ databases">
        <title>De-novo sequencing of pomegranate (Punica granatum L.) genome.</title>
        <authorList>
            <person name="Akparov Z."/>
            <person name="Amiraslanov A."/>
            <person name="Hajiyeva S."/>
            <person name="Abbasov M."/>
            <person name="Kaur K."/>
            <person name="Hamwieh A."/>
            <person name="Solovyev V."/>
            <person name="Salamov A."/>
            <person name="Braich B."/>
            <person name="Kosarev P."/>
            <person name="Mahmoud A."/>
            <person name="Hajiyev E."/>
            <person name="Babayeva S."/>
            <person name="Izzatullayeva V."/>
            <person name="Mammadov A."/>
            <person name="Mammadov A."/>
            <person name="Sharifova S."/>
            <person name="Ojaghi J."/>
            <person name="Eynullazada K."/>
            <person name="Bayramov B."/>
            <person name="Abdulazimova A."/>
            <person name="Shahmuradov I."/>
        </authorList>
    </citation>
    <scope>NUCLEOTIDE SEQUENCE [LARGE SCALE GENOMIC DNA]</scope>
    <source>
        <strain evidence="14">cv. AG2017</strain>
        <tissue evidence="13">Leaf</tissue>
    </source>
</reference>
<gene>
    <name evidence="13" type="ORF">CRG98_022223</name>
</gene>
<dbReference type="Pfam" id="PF13855">
    <property type="entry name" value="LRR_8"/>
    <property type="match status" value="1"/>
</dbReference>
<keyword evidence="14" id="KW-1185">Reference proteome</keyword>
<keyword evidence="4" id="KW-0732">Signal</keyword>
<dbReference type="InterPro" id="IPR003591">
    <property type="entry name" value="Leu-rich_rpt_typical-subtyp"/>
</dbReference>
<dbReference type="SUPFAM" id="SSF52058">
    <property type="entry name" value="L domain-like"/>
    <property type="match status" value="1"/>
</dbReference>
<feature type="transmembrane region" description="Helical" evidence="10">
    <location>
        <begin position="313"/>
        <end position="339"/>
    </location>
</feature>
<comment type="caution">
    <text evidence="13">The sequence shown here is derived from an EMBL/GenBank/DDBJ whole genome shotgun (WGS) entry which is preliminary data.</text>
</comment>
<proteinExistence type="predicted"/>
<evidence type="ECO:0000259" key="11">
    <source>
        <dbReference type="Pfam" id="PF08263"/>
    </source>
</evidence>
<evidence type="ECO:0000256" key="4">
    <source>
        <dbReference type="ARBA" id="ARBA00022729"/>
    </source>
</evidence>
<evidence type="ECO:0000313" key="13">
    <source>
        <dbReference type="EMBL" id="PKI57378.1"/>
    </source>
</evidence>
<dbReference type="Pfam" id="PF22812">
    <property type="entry name" value="CR_prot_dom_plant"/>
    <property type="match status" value="1"/>
</dbReference>
<dbReference type="Pfam" id="PF08263">
    <property type="entry name" value="LRRNT_2"/>
    <property type="match status" value="1"/>
</dbReference>
<sequence>MVVMMTTLKMAQQRRRFSRFPADSPAGFWFLAAIVAFAALALAVHGSTDPSDVQGLQVLYTSLNSPSQLTNWKSSGGDPCAESWKGVTCEGSAVISIEISGLGLSGTLGYLLTNLMSLRNFDLSNNNIHDAIPYQLPPNLTSLNLAGNNLSGNLPYSISTMVSLTYLNTSRNSLSTSIGDVFANLTKLGTIDLSFNNLSGDLPSSFTSLTNLSSLYLQSNQLTGSLDVFTSLPLTTLNVANNHFSGWIPQELISIPTFIYGGNTFANGPAPPPPPYTPPPPGKSRENRTRSGSSPPSTTKGSDSSTSGSSEGLATGAIVGIVVGALLLVLVLVLAFCFCSRKNRMEGGRASSVGSQTTAKPN</sequence>
<feature type="region of interest" description="Disordered" evidence="9">
    <location>
        <begin position="266"/>
        <end position="310"/>
    </location>
</feature>
<feature type="compositionally biased region" description="Low complexity" evidence="9">
    <location>
        <begin position="290"/>
        <end position="310"/>
    </location>
</feature>
<evidence type="ECO:0000256" key="3">
    <source>
        <dbReference type="ARBA" id="ARBA00022692"/>
    </source>
</evidence>
<dbReference type="PANTHER" id="PTHR48007">
    <property type="entry name" value="LEUCINE-RICH REPEAT RECEPTOR-LIKE PROTEIN KINASE PXC1"/>
    <property type="match status" value="1"/>
</dbReference>
<dbReference type="InterPro" id="IPR054603">
    <property type="entry name" value="CR_prot_dom_plant"/>
</dbReference>
<evidence type="ECO:0000256" key="5">
    <source>
        <dbReference type="ARBA" id="ARBA00022737"/>
    </source>
</evidence>
<dbReference type="STRING" id="22663.A0A2I0JM79"/>
<dbReference type="Proteomes" id="UP000233551">
    <property type="component" value="Unassembled WGS sequence"/>
</dbReference>
<keyword evidence="7 10" id="KW-0472">Membrane</keyword>
<keyword evidence="2" id="KW-0433">Leucine-rich repeat</keyword>
<dbReference type="GO" id="GO:0016020">
    <property type="term" value="C:membrane"/>
    <property type="evidence" value="ECO:0007669"/>
    <property type="project" value="UniProtKB-SubCell"/>
</dbReference>
<evidence type="ECO:0000256" key="10">
    <source>
        <dbReference type="SAM" id="Phobius"/>
    </source>
</evidence>
<evidence type="ECO:0000256" key="8">
    <source>
        <dbReference type="ARBA" id="ARBA00023170"/>
    </source>
</evidence>
<evidence type="ECO:0000256" key="2">
    <source>
        <dbReference type="ARBA" id="ARBA00022614"/>
    </source>
</evidence>
<dbReference type="FunFam" id="3.80.10.10:FF:000062">
    <property type="entry name" value="protein STRUBBELIG-RECEPTOR FAMILY 3"/>
    <property type="match status" value="1"/>
</dbReference>
<feature type="domain" description="Leucine-rich repeat-containing N-terminal plant-type" evidence="11">
    <location>
        <begin position="50"/>
        <end position="89"/>
    </location>
</feature>
<keyword evidence="5" id="KW-0677">Repeat</keyword>
<evidence type="ECO:0000313" key="14">
    <source>
        <dbReference type="Proteomes" id="UP000233551"/>
    </source>
</evidence>